<dbReference type="EMBL" id="CP088156">
    <property type="protein sequence ID" value="UFZ05169.1"/>
    <property type="molecule type" value="Genomic_DNA"/>
</dbReference>
<reference evidence="1" key="1">
    <citation type="journal article" date="2024" name="Antonie Van Leeuwenhoek">
        <title>Bradyrhizobium ontarionense sp. nov., a novel bacterial symbiont isolated from Aeschynomene indica (Indian jointvetch), harbours photosynthesis, nitrogen fixation and nitrous oxide (N2O) reductase genes.</title>
        <authorList>
            <person name="Bromfield E.S.P."/>
            <person name="Cloutier S."/>
        </authorList>
    </citation>
    <scope>NUCLEOTIDE SEQUENCE</scope>
    <source>
        <strain evidence="1">A19</strain>
    </source>
</reference>
<dbReference type="PANTHER" id="PTHR38009">
    <property type="entry name" value="CONSERVED HYPOTHETICAL PHAGE TAIL PROTEIN"/>
    <property type="match status" value="1"/>
</dbReference>
<dbReference type="PANTHER" id="PTHR38009:SF1">
    <property type="entry name" value="CONSERVED HYPOTHETICAL PHAGE TAIL PROTEIN"/>
    <property type="match status" value="1"/>
</dbReference>
<dbReference type="NCBIfam" id="TIGR02241">
    <property type="entry name" value="conserved hypothetical phage tail region protein"/>
    <property type="match status" value="1"/>
</dbReference>
<dbReference type="InterPro" id="IPR010667">
    <property type="entry name" value="Phage_T4_Gp19"/>
</dbReference>
<dbReference type="InterPro" id="IPR011747">
    <property type="entry name" value="CHP02241"/>
</dbReference>
<gene>
    <name evidence="1" type="ORF">LQG66_02260</name>
</gene>
<dbReference type="RefSeq" id="WP_231322972.1">
    <property type="nucleotide sequence ID" value="NZ_CP088156.1"/>
</dbReference>
<dbReference type="Proteomes" id="UP001431010">
    <property type="component" value="Chromosome"/>
</dbReference>
<accession>A0ABY3RCN8</accession>
<sequence length="150" mass="16594">MPVKDLPLSFRFGVVFFVGGLVPNPIDIRFQKVSGLGATVALKTHAEGGQNLYTHRFPETIGYQNLVLERSAPLISPLDIEFNISLSLFKFSASNVLVTLLDDSGVPTAGWMFLNTYPVRWATSDLDAAQNGVVIDTMELAYTRMQIMRL</sequence>
<evidence type="ECO:0000313" key="1">
    <source>
        <dbReference type="EMBL" id="UFZ05169.1"/>
    </source>
</evidence>
<proteinExistence type="predicted"/>
<protein>
    <submittedName>
        <fullName evidence="1">Phage tail protein</fullName>
    </submittedName>
</protein>
<evidence type="ECO:0000313" key="2">
    <source>
        <dbReference type="Proteomes" id="UP001431010"/>
    </source>
</evidence>
<dbReference type="Pfam" id="PF06841">
    <property type="entry name" value="Phage_T4_gp19"/>
    <property type="match status" value="1"/>
</dbReference>
<keyword evidence="2" id="KW-1185">Reference proteome</keyword>
<organism evidence="1 2">
    <name type="scientific">Bradyrhizobium ontarionense</name>
    <dbReference type="NCBI Taxonomy" id="2898149"/>
    <lineage>
        <taxon>Bacteria</taxon>
        <taxon>Pseudomonadati</taxon>
        <taxon>Pseudomonadota</taxon>
        <taxon>Alphaproteobacteria</taxon>
        <taxon>Hyphomicrobiales</taxon>
        <taxon>Nitrobacteraceae</taxon>
        <taxon>Bradyrhizobium</taxon>
    </lineage>
</organism>
<name>A0ABY3RCN8_9BRAD</name>